<evidence type="ECO:0000256" key="1">
    <source>
        <dbReference type="SAM" id="MobiDB-lite"/>
    </source>
</evidence>
<dbReference type="Gene3D" id="1.20.144.10">
    <property type="entry name" value="Phosphatidic acid phosphatase type 2/haloperoxidase"/>
    <property type="match status" value="1"/>
</dbReference>
<reference evidence="4" key="2">
    <citation type="journal article" date="2021" name="Int. J. Syst. Evol. Microbiol.">
        <title>Geomonas silvestris sp. nov., Geomonas paludis sp. nov. and Geomonas limicola sp. nov., isolated from terrestrial environments, and emended description of the genus Geomonas.</title>
        <authorList>
            <person name="Itoh H."/>
            <person name="Xu Z."/>
            <person name="Masuda Y."/>
            <person name="Ushijima N."/>
            <person name="Hayakawa C."/>
            <person name="Shiratori Y."/>
            <person name="Senoo K."/>
        </authorList>
    </citation>
    <scope>NUCLEOTIDE SEQUENCE</scope>
    <source>
        <strain evidence="4">Red736</strain>
    </source>
</reference>
<dbReference type="SUPFAM" id="SSF48317">
    <property type="entry name" value="Acid phosphatase/Vanadium-dependent haloperoxidase"/>
    <property type="match status" value="1"/>
</dbReference>
<keyword evidence="2" id="KW-0812">Transmembrane</keyword>
<dbReference type="InterPro" id="IPR000326">
    <property type="entry name" value="PAP2/HPO"/>
</dbReference>
<keyword evidence="2" id="KW-1133">Transmembrane helix</keyword>
<evidence type="ECO:0000313" key="6">
    <source>
        <dbReference type="Proteomes" id="UP000568888"/>
    </source>
</evidence>
<dbReference type="EMBL" id="BLXY01000004">
    <property type="protein sequence ID" value="GFO64699.1"/>
    <property type="molecule type" value="Genomic_DNA"/>
</dbReference>
<evidence type="ECO:0000313" key="5">
    <source>
        <dbReference type="EMBL" id="UPU34849.1"/>
    </source>
</evidence>
<feature type="region of interest" description="Disordered" evidence="1">
    <location>
        <begin position="1"/>
        <end position="23"/>
    </location>
</feature>
<feature type="transmembrane region" description="Helical" evidence="2">
    <location>
        <begin position="35"/>
        <end position="54"/>
    </location>
</feature>
<evidence type="ECO:0000313" key="4">
    <source>
        <dbReference type="EMBL" id="GFO64699.1"/>
    </source>
</evidence>
<reference evidence="6" key="1">
    <citation type="submission" date="2020-06" db="EMBL/GenBank/DDBJ databases">
        <title>Draft genomic sequecing of Geomonas sp. Red736.</title>
        <authorList>
            <person name="Itoh H."/>
            <person name="Xu Z.X."/>
            <person name="Ushijima N."/>
            <person name="Masuda Y."/>
            <person name="Shiratori Y."/>
            <person name="Senoo K."/>
        </authorList>
    </citation>
    <scope>NUCLEOTIDE SEQUENCE [LARGE SCALE GENOMIC DNA]</scope>
    <source>
        <strain evidence="6">Red736</strain>
    </source>
</reference>
<evidence type="ECO:0000259" key="3">
    <source>
        <dbReference type="SMART" id="SM00014"/>
    </source>
</evidence>
<dbReference type="PANTHER" id="PTHR14969">
    <property type="entry name" value="SPHINGOSINE-1-PHOSPHATE PHOSPHOHYDROLASE"/>
    <property type="match status" value="1"/>
</dbReference>
<dbReference type="AlphaFoldDB" id="A0A6V8MZX8"/>
<dbReference type="Proteomes" id="UP000568888">
    <property type="component" value="Unassembled WGS sequence"/>
</dbReference>
<keyword evidence="7" id="KW-1185">Reference proteome</keyword>
<dbReference type="PANTHER" id="PTHR14969:SF13">
    <property type="entry name" value="AT30094P"/>
    <property type="match status" value="1"/>
</dbReference>
<organism evidence="4 6">
    <name type="scientific">Geomonas paludis</name>
    <dbReference type="NCBI Taxonomy" id="2740185"/>
    <lineage>
        <taxon>Bacteria</taxon>
        <taxon>Pseudomonadati</taxon>
        <taxon>Thermodesulfobacteriota</taxon>
        <taxon>Desulfuromonadia</taxon>
        <taxon>Geobacterales</taxon>
        <taxon>Geobacteraceae</taxon>
        <taxon>Geomonas</taxon>
    </lineage>
</organism>
<dbReference type="SMART" id="SM00014">
    <property type="entry name" value="acidPPc"/>
    <property type="match status" value="1"/>
</dbReference>
<protein>
    <submittedName>
        <fullName evidence="4">Phosphatase PAP2 family protein</fullName>
    </submittedName>
</protein>
<keyword evidence="2" id="KW-0472">Membrane</keyword>
<evidence type="ECO:0000256" key="2">
    <source>
        <dbReference type="SAM" id="Phobius"/>
    </source>
</evidence>
<dbReference type="EMBL" id="CP096574">
    <property type="protein sequence ID" value="UPU34849.1"/>
    <property type="molecule type" value="Genomic_DNA"/>
</dbReference>
<dbReference type="Pfam" id="PF01569">
    <property type="entry name" value="PAP2"/>
    <property type="match status" value="1"/>
</dbReference>
<dbReference type="Proteomes" id="UP000831485">
    <property type="component" value="Chromosome"/>
</dbReference>
<dbReference type="RefSeq" id="WP_183348019.1">
    <property type="nucleotide sequence ID" value="NZ_BLXY01000004.1"/>
</dbReference>
<feature type="transmembrane region" description="Helical" evidence="2">
    <location>
        <begin position="87"/>
        <end position="104"/>
    </location>
</feature>
<evidence type="ECO:0000313" key="7">
    <source>
        <dbReference type="Proteomes" id="UP000831485"/>
    </source>
</evidence>
<dbReference type="InterPro" id="IPR036938">
    <property type="entry name" value="PAP2/HPO_sf"/>
</dbReference>
<reference evidence="5" key="3">
    <citation type="submission" date="2022-04" db="EMBL/GenBank/DDBJ databases">
        <authorList>
            <person name="Liu G."/>
        </authorList>
    </citation>
    <scope>NUCLEOTIDE SEQUENCE</scope>
    <source>
        <strain evidence="5">RG22</strain>
    </source>
</reference>
<proteinExistence type="predicted"/>
<sequence>MTKTVPVSVRTSPAQQSAAPVTPTTIRRPRAGLPVLLLVLLGICQLVLVAPLHAAENVFTSTNAIKEEAVRFAGEGKLFLKGPVDPYLTGTVVTAGVFGLTYLFDEKIRDEFAGSHHGVMRGITDAGNAVSNPLLHLGVAAAFYGAGAVTDRTSIMQLGEEMGEALLLADGATFVLKGVIGRGRPYQVDSSTSYRPLQFKDGYDSLPSMHTASSFALAHVVADKTESFYGKAACYAAATLAGFSRVYQNKHWASDVVLGAAIGELAGAAVTRYRNASAGSVTVAPMSIEGAPALALLGRF</sequence>
<name>A0A6V8MZX8_9BACT</name>
<gene>
    <name evidence="4" type="ORF">GMPD_26180</name>
    <name evidence="5" type="ORF">M1B72_15525</name>
</gene>
<feature type="domain" description="Phosphatidic acid phosphatase type 2/haloperoxidase" evidence="3">
    <location>
        <begin position="162"/>
        <end position="271"/>
    </location>
</feature>
<accession>A0A6V8MZX8</accession>